<feature type="active site" description="Proton donor" evidence="8">
    <location>
        <position position="109"/>
    </location>
</feature>
<evidence type="ECO:0000256" key="4">
    <source>
        <dbReference type="ARBA" id="ARBA00022694"/>
    </source>
</evidence>
<evidence type="ECO:0000256" key="3">
    <source>
        <dbReference type="ARBA" id="ARBA00022643"/>
    </source>
</evidence>
<dbReference type="RefSeq" id="WP_135061395.1">
    <property type="nucleotide sequence ID" value="NZ_CP038254.1"/>
</dbReference>
<dbReference type="EC" id="1.3.1.-" evidence="7"/>
<keyword evidence="3 7" id="KW-0288">FMN</keyword>
<evidence type="ECO:0000256" key="1">
    <source>
        <dbReference type="ARBA" id="ARBA00001917"/>
    </source>
</evidence>
<reference evidence="11 12" key="1">
    <citation type="submission" date="2019-03" db="EMBL/GenBank/DDBJ databases">
        <title>Diverse conjugative elements silence natural transformation in Legionella species.</title>
        <authorList>
            <person name="Durieux I."/>
            <person name="Ginevra C."/>
            <person name="Attaiech L."/>
            <person name="Picq K."/>
            <person name="Juan P.A."/>
            <person name="Jarraud S."/>
            <person name="Charpentier X."/>
        </authorList>
    </citation>
    <scope>NUCLEOTIDE SEQUENCE [LARGE SCALE GENOMIC DNA]</scope>
    <source>
        <strain evidence="11 12">HL-0427-4011</strain>
    </source>
</reference>
<dbReference type="InterPro" id="IPR018517">
    <property type="entry name" value="tRNA_hU_synthase_CS"/>
</dbReference>
<dbReference type="Pfam" id="PF01207">
    <property type="entry name" value="Dus"/>
    <property type="match status" value="1"/>
</dbReference>
<feature type="binding site" evidence="9">
    <location>
        <position position="79"/>
    </location>
    <ligand>
        <name>FMN</name>
        <dbReference type="ChEBI" id="CHEBI:58210"/>
    </ligand>
</feature>
<keyword evidence="5" id="KW-0521">NADP</keyword>
<dbReference type="InterPro" id="IPR013785">
    <property type="entry name" value="Aldolase_TIM"/>
</dbReference>
<dbReference type="EMBL" id="CP038254">
    <property type="protein sequence ID" value="QBR85270.1"/>
    <property type="molecule type" value="Genomic_DNA"/>
</dbReference>
<name>A0AAX1EJK7_9GAMM</name>
<evidence type="ECO:0000313" key="11">
    <source>
        <dbReference type="EMBL" id="QBR85270.1"/>
    </source>
</evidence>
<comment type="similarity">
    <text evidence="7">Belongs to the dus family.</text>
</comment>
<keyword evidence="4 7" id="KW-0819">tRNA processing</keyword>
<dbReference type="AlphaFoldDB" id="A0AAX1EJK7"/>
<proteinExistence type="inferred from homology"/>
<evidence type="ECO:0000256" key="6">
    <source>
        <dbReference type="ARBA" id="ARBA00023002"/>
    </source>
</evidence>
<dbReference type="Gene3D" id="3.20.20.70">
    <property type="entry name" value="Aldolase class I"/>
    <property type="match status" value="1"/>
</dbReference>
<dbReference type="CDD" id="cd02801">
    <property type="entry name" value="DUS_like_FMN"/>
    <property type="match status" value="1"/>
</dbReference>
<evidence type="ECO:0000256" key="9">
    <source>
        <dbReference type="PIRSR" id="PIRSR006621-2"/>
    </source>
</evidence>
<evidence type="ECO:0000313" key="12">
    <source>
        <dbReference type="Proteomes" id="UP000295517"/>
    </source>
</evidence>
<comment type="cofactor">
    <cofactor evidence="1 7 9">
        <name>FMN</name>
        <dbReference type="ChEBI" id="CHEBI:58210"/>
    </cofactor>
</comment>
<dbReference type="PANTHER" id="PTHR45846:SF1">
    <property type="entry name" value="TRNA-DIHYDROURIDINE(47) SYNTHASE [NAD(P)(+)]-LIKE"/>
    <property type="match status" value="1"/>
</dbReference>
<feature type="binding site" evidence="9">
    <location>
        <position position="148"/>
    </location>
    <ligand>
        <name>FMN</name>
        <dbReference type="ChEBI" id="CHEBI:58210"/>
    </ligand>
</feature>
<dbReference type="PANTHER" id="PTHR45846">
    <property type="entry name" value="TRNA-DIHYDROURIDINE(47) SYNTHASE [NAD(P)(+)]-LIKE"/>
    <property type="match status" value="1"/>
</dbReference>
<keyword evidence="6 7" id="KW-0560">Oxidoreductase</keyword>
<feature type="binding site" evidence="9">
    <location>
        <position position="175"/>
    </location>
    <ligand>
        <name>FMN</name>
        <dbReference type="ChEBI" id="CHEBI:58210"/>
    </ligand>
</feature>
<accession>A0AAX1EJK7</accession>
<evidence type="ECO:0000256" key="7">
    <source>
        <dbReference type="PIRNR" id="PIRNR006621"/>
    </source>
</evidence>
<dbReference type="GO" id="GO:0050660">
    <property type="term" value="F:flavin adenine dinucleotide binding"/>
    <property type="evidence" value="ECO:0007669"/>
    <property type="project" value="InterPro"/>
</dbReference>
<sequence length="328" mass="36791">MQTFLNSPFQIGHLSFPHRLIQGPLAGYSCAPFRTLFYPFQPPAYGVSEMISAQDALSKQALESRYLMRSPEEKYLAYQIAGCDAKVLGNAAKKLATLGADMIDINCGCPKAKIRKKGAGSALLAKPDQLVKIIKRIRESISVPLTLKIRIQGNEQDIYLAEQIEQAGADALIVHGRRWQDDYDIACDFQQISLIKQAIDIPVIANGDIANRESLYKAWSESGCDAFMISRAACGRPWLFAELLSGQEPKVSPEIRKNLFMQHLQGLAALESPYKAVLQSKSLVRYYFRQWMTKEQLSMFYRLTNLSDIEDFLHTESKAQNQSADIST</sequence>
<feature type="domain" description="DUS-like FMN-binding" evidence="10">
    <location>
        <begin position="23"/>
        <end position="290"/>
    </location>
</feature>
<organism evidence="11 12">
    <name type="scientific">Legionella israelensis</name>
    <dbReference type="NCBI Taxonomy" id="454"/>
    <lineage>
        <taxon>Bacteria</taxon>
        <taxon>Pseudomonadati</taxon>
        <taxon>Pseudomonadota</taxon>
        <taxon>Gammaproteobacteria</taxon>
        <taxon>Legionellales</taxon>
        <taxon>Legionellaceae</taxon>
        <taxon>Legionella</taxon>
    </lineage>
</organism>
<dbReference type="InterPro" id="IPR001269">
    <property type="entry name" value="DUS_fam"/>
</dbReference>
<dbReference type="GO" id="GO:0017150">
    <property type="term" value="F:tRNA dihydrouridine synthase activity"/>
    <property type="evidence" value="ECO:0007669"/>
    <property type="project" value="InterPro"/>
</dbReference>
<keyword evidence="9" id="KW-0547">Nucleotide-binding</keyword>
<dbReference type="Proteomes" id="UP000295517">
    <property type="component" value="Chromosome"/>
</dbReference>
<keyword evidence="2 7" id="KW-0285">Flavoprotein</keyword>
<dbReference type="InterPro" id="IPR035587">
    <property type="entry name" value="DUS-like_FMN-bd"/>
</dbReference>
<evidence type="ECO:0000256" key="8">
    <source>
        <dbReference type="PIRSR" id="PIRSR006621-1"/>
    </source>
</evidence>
<evidence type="ECO:0000256" key="5">
    <source>
        <dbReference type="ARBA" id="ARBA00022857"/>
    </source>
</evidence>
<comment type="function">
    <text evidence="7">Catalyzes the synthesis of 5,6-dihydrouridine (D), a modified base found in the D-loop of most tRNAs, via the reduction of the C5-C6 double bond in target uridines.</text>
</comment>
<dbReference type="PIRSF" id="PIRSF006621">
    <property type="entry name" value="Dus"/>
    <property type="match status" value="1"/>
</dbReference>
<dbReference type="GO" id="GO:0003723">
    <property type="term" value="F:RNA binding"/>
    <property type="evidence" value="ECO:0007669"/>
    <property type="project" value="TreeGrafter"/>
</dbReference>
<protein>
    <recommendedName>
        <fullName evidence="7">tRNA-dihydrouridine synthase</fullName>
        <ecNumber evidence="7">1.3.1.-</ecNumber>
    </recommendedName>
</protein>
<evidence type="ECO:0000259" key="10">
    <source>
        <dbReference type="Pfam" id="PF01207"/>
    </source>
</evidence>
<gene>
    <name evidence="11" type="ORF">E3983_01420</name>
</gene>
<dbReference type="PROSITE" id="PS01136">
    <property type="entry name" value="UPF0034"/>
    <property type="match status" value="1"/>
</dbReference>
<dbReference type="SUPFAM" id="SSF51395">
    <property type="entry name" value="FMN-linked oxidoreductases"/>
    <property type="match status" value="1"/>
</dbReference>
<feature type="binding site" evidence="9">
    <location>
        <begin position="230"/>
        <end position="231"/>
    </location>
    <ligand>
        <name>FMN</name>
        <dbReference type="ChEBI" id="CHEBI:58210"/>
    </ligand>
</feature>
<evidence type="ECO:0000256" key="2">
    <source>
        <dbReference type="ARBA" id="ARBA00022630"/>
    </source>
</evidence>